<dbReference type="PANTHER" id="PTHR42856">
    <property type="entry name" value="ACYL-COENZYME A THIOESTERASE PAAI"/>
    <property type="match status" value="1"/>
</dbReference>
<feature type="region of interest" description="Disordered" evidence="2">
    <location>
        <begin position="134"/>
        <end position="165"/>
    </location>
</feature>
<dbReference type="InterPro" id="IPR052723">
    <property type="entry name" value="Acyl-CoA_thioesterase_PaaI"/>
</dbReference>
<dbReference type="NCBIfam" id="TIGR00369">
    <property type="entry name" value="unchar_dom_1"/>
    <property type="match status" value="1"/>
</dbReference>
<dbReference type="AlphaFoldDB" id="A0A2S5J016"/>
<dbReference type="GO" id="GO:0016289">
    <property type="term" value="F:acyl-CoA hydrolase activity"/>
    <property type="evidence" value="ECO:0007669"/>
    <property type="project" value="TreeGrafter"/>
</dbReference>
<protein>
    <submittedName>
        <fullName evidence="4">Phenylacetic acid degradation protein</fullName>
    </submittedName>
</protein>
<proteinExistence type="predicted"/>
<dbReference type="RefSeq" id="WP_104120638.1">
    <property type="nucleotide sequence ID" value="NZ_PRKW01000002.1"/>
</dbReference>
<dbReference type="InterPro" id="IPR006683">
    <property type="entry name" value="Thioestr_dom"/>
</dbReference>
<feature type="domain" description="Thioesterase" evidence="3">
    <location>
        <begin position="65"/>
        <end position="139"/>
    </location>
</feature>
<feature type="region of interest" description="Disordered" evidence="2">
    <location>
        <begin position="1"/>
        <end position="27"/>
    </location>
</feature>
<dbReference type="CDD" id="cd03443">
    <property type="entry name" value="PaaI_thioesterase"/>
    <property type="match status" value="1"/>
</dbReference>
<gene>
    <name evidence="4" type="ORF">C4K88_05625</name>
</gene>
<dbReference type="InterPro" id="IPR029069">
    <property type="entry name" value="HotDog_dom_sf"/>
</dbReference>
<keyword evidence="1" id="KW-0378">Hydrolase</keyword>
<evidence type="ECO:0000256" key="1">
    <source>
        <dbReference type="ARBA" id="ARBA00022801"/>
    </source>
</evidence>
<evidence type="ECO:0000313" key="5">
    <source>
        <dbReference type="Proteomes" id="UP000239297"/>
    </source>
</evidence>
<reference evidence="4 5" key="1">
    <citation type="journal article" date="2014" name="Int. J. Syst. Evol. Microbiol.">
        <title>Arthrobacter pityocampae sp. nov., isolated from Thaumetopoea pityocampa (Lep., Thaumetopoeidae).</title>
        <authorList>
            <person name="Ince I.A."/>
            <person name="Demirbag Z."/>
            <person name="Kati H."/>
        </authorList>
    </citation>
    <scope>NUCLEOTIDE SEQUENCE [LARGE SCALE GENOMIC DNA]</scope>
    <source>
        <strain evidence="4 5">Tp2</strain>
    </source>
</reference>
<dbReference type="InterPro" id="IPR003736">
    <property type="entry name" value="PAAI_dom"/>
</dbReference>
<dbReference type="EMBL" id="PRKW01000002">
    <property type="protein sequence ID" value="PPB50145.1"/>
    <property type="molecule type" value="Genomic_DNA"/>
</dbReference>
<dbReference type="Pfam" id="PF03061">
    <property type="entry name" value="4HBT"/>
    <property type="match status" value="1"/>
</dbReference>
<feature type="compositionally biased region" description="Polar residues" evidence="2">
    <location>
        <begin position="1"/>
        <end position="19"/>
    </location>
</feature>
<keyword evidence="5" id="KW-1185">Reference proteome</keyword>
<evidence type="ECO:0000259" key="3">
    <source>
        <dbReference type="Pfam" id="PF03061"/>
    </source>
</evidence>
<feature type="compositionally biased region" description="Polar residues" evidence="2">
    <location>
        <begin position="156"/>
        <end position="165"/>
    </location>
</feature>
<sequence>MTKIQHSPTDTDAGSSTAPTPEATPVHPAFVNDRAAEWLGVEVLRAGFGDVLIRMQLREEMLNGYGVAQGGMVTAFADVAFALACNDPNGDGSTVTVASGLDINFINPGFAGRTLTARATLVSQTGRSGLFDIRVAQGTPDGGEETLAELRGRSRTIPNPSHRTP</sequence>
<organism evidence="4 5">
    <name type="scientific">Arthrobacter pityocampae</name>
    <dbReference type="NCBI Taxonomy" id="547334"/>
    <lineage>
        <taxon>Bacteria</taxon>
        <taxon>Bacillati</taxon>
        <taxon>Actinomycetota</taxon>
        <taxon>Actinomycetes</taxon>
        <taxon>Micrococcales</taxon>
        <taxon>Micrococcaceae</taxon>
        <taxon>Arthrobacter</taxon>
    </lineage>
</organism>
<dbReference type="OrthoDB" id="32575at2"/>
<comment type="caution">
    <text evidence="4">The sequence shown here is derived from an EMBL/GenBank/DDBJ whole genome shotgun (WGS) entry which is preliminary data.</text>
</comment>
<dbReference type="Proteomes" id="UP000239297">
    <property type="component" value="Unassembled WGS sequence"/>
</dbReference>
<name>A0A2S5J016_9MICC</name>
<evidence type="ECO:0000256" key="2">
    <source>
        <dbReference type="SAM" id="MobiDB-lite"/>
    </source>
</evidence>
<dbReference type="SUPFAM" id="SSF54637">
    <property type="entry name" value="Thioesterase/thiol ester dehydrase-isomerase"/>
    <property type="match status" value="1"/>
</dbReference>
<evidence type="ECO:0000313" key="4">
    <source>
        <dbReference type="EMBL" id="PPB50145.1"/>
    </source>
</evidence>
<dbReference type="PANTHER" id="PTHR42856:SF1">
    <property type="entry name" value="ACYL-COENZYME A THIOESTERASE PAAI"/>
    <property type="match status" value="1"/>
</dbReference>
<accession>A0A2S5J016</accession>
<dbReference type="Gene3D" id="3.10.129.10">
    <property type="entry name" value="Hotdog Thioesterase"/>
    <property type="match status" value="1"/>
</dbReference>